<keyword evidence="3 4" id="KW-0418">Kinase</keyword>
<dbReference type="RefSeq" id="WP_137629131.1">
    <property type="nucleotide sequence ID" value="NZ_BJDJ01000017.1"/>
</dbReference>
<dbReference type="PANTHER" id="PTHR21599:SF0">
    <property type="entry name" value="GLYCERATE KINASE"/>
    <property type="match status" value="1"/>
</dbReference>
<reference evidence="6" key="1">
    <citation type="journal article" date="2019" name="Int. J. Syst. Evol. Microbiol.">
        <title>The Global Catalogue of Microorganisms (GCM) 10K type strain sequencing project: providing services to taxonomists for standard genome sequencing and annotation.</title>
        <authorList>
            <consortium name="The Broad Institute Genomics Platform"/>
            <consortium name="The Broad Institute Genome Sequencing Center for Infectious Disease"/>
            <person name="Wu L."/>
            <person name="Ma J."/>
        </authorList>
    </citation>
    <scope>NUCLEOTIDE SEQUENCE [LARGE SCALE GENOMIC DNA]</scope>
    <source>
        <strain evidence="6">CCM 8933</strain>
    </source>
</reference>
<evidence type="ECO:0000256" key="4">
    <source>
        <dbReference type="PIRNR" id="PIRNR006078"/>
    </source>
</evidence>
<dbReference type="SUPFAM" id="SSF110738">
    <property type="entry name" value="Glycerate kinase I"/>
    <property type="match status" value="1"/>
</dbReference>
<comment type="similarity">
    <text evidence="1 4">Belongs to the glycerate kinase type-1 family.</text>
</comment>
<dbReference type="InterPro" id="IPR018193">
    <property type="entry name" value="Glyc_kinase_flavodox-like_fold"/>
</dbReference>
<dbReference type="NCBIfam" id="TIGR00045">
    <property type="entry name" value="glycerate kinase"/>
    <property type="match status" value="1"/>
</dbReference>
<proteinExistence type="inferred from homology"/>
<dbReference type="Gene3D" id="3.90.1510.10">
    <property type="entry name" value="Glycerate kinase, domain 2"/>
    <property type="match status" value="1"/>
</dbReference>
<comment type="caution">
    <text evidence="5">The sequence shown here is derived from an EMBL/GenBank/DDBJ whole genome shotgun (WGS) entry which is preliminary data.</text>
</comment>
<protein>
    <submittedName>
        <fullName evidence="5">Glycerate kinase</fullName>
    </submittedName>
</protein>
<evidence type="ECO:0000256" key="2">
    <source>
        <dbReference type="ARBA" id="ARBA00022679"/>
    </source>
</evidence>
<evidence type="ECO:0000256" key="3">
    <source>
        <dbReference type="ARBA" id="ARBA00022777"/>
    </source>
</evidence>
<evidence type="ECO:0000313" key="5">
    <source>
        <dbReference type="EMBL" id="MFC6181309.1"/>
    </source>
</evidence>
<evidence type="ECO:0000256" key="1">
    <source>
        <dbReference type="ARBA" id="ARBA00006284"/>
    </source>
</evidence>
<accession>A0ABW1S1H9</accession>
<keyword evidence="2 4" id="KW-0808">Transferase</keyword>
<dbReference type="Pfam" id="PF02595">
    <property type="entry name" value="Gly_kinase"/>
    <property type="match status" value="1"/>
</dbReference>
<organism evidence="5 6">
    <name type="scientific">Lactiplantibacillus daowaiensis</name>
    <dbReference type="NCBI Taxonomy" id="2559918"/>
    <lineage>
        <taxon>Bacteria</taxon>
        <taxon>Bacillati</taxon>
        <taxon>Bacillota</taxon>
        <taxon>Bacilli</taxon>
        <taxon>Lactobacillales</taxon>
        <taxon>Lactobacillaceae</taxon>
        <taxon>Lactiplantibacillus</taxon>
    </lineage>
</organism>
<dbReference type="Gene3D" id="3.40.50.10350">
    <property type="entry name" value="Glycerate kinase, domain 1"/>
    <property type="match status" value="1"/>
</dbReference>
<dbReference type="Proteomes" id="UP001596282">
    <property type="component" value="Unassembled WGS sequence"/>
</dbReference>
<keyword evidence="6" id="KW-1185">Reference proteome</keyword>
<dbReference type="EMBL" id="JBHSSC010000036">
    <property type="protein sequence ID" value="MFC6181309.1"/>
    <property type="molecule type" value="Genomic_DNA"/>
</dbReference>
<gene>
    <name evidence="5" type="ORF">ACFP5Y_08760</name>
</gene>
<dbReference type="InterPro" id="IPR036129">
    <property type="entry name" value="Glycerate_kinase_sf"/>
</dbReference>
<dbReference type="InterPro" id="IPR004381">
    <property type="entry name" value="Glycerate_kinase"/>
</dbReference>
<evidence type="ECO:0000313" key="6">
    <source>
        <dbReference type="Proteomes" id="UP001596282"/>
    </source>
</evidence>
<dbReference type="InterPro" id="IPR018197">
    <property type="entry name" value="Glycerate_kinase_RE-like"/>
</dbReference>
<name>A0ABW1S1H9_9LACO</name>
<dbReference type="PIRSF" id="PIRSF006078">
    <property type="entry name" value="GlxK"/>
    <property type="match status" value="1"/>
</dbReference>
<dbReference type="GO" id="GO:0016301">
    <property type="term" value="F:kinase activity"/>
    <property type="evidence" value="ECO:0007669"/>
    <property type="project" value="UniProtKB-KW"/>
</dbReference>
<dbReference type="PANTHER" id="PTHR21599">
    <property type="entry name" value="GLYCERATE KINASE"/>
    <property type="match status" value="1"/>
</dbReference>
<sequence>MQALIAIDSFKNSMTSQQANQIVADQFATHGIPSEQIAIADGGEGTVAAFLANQPGGVALTVPTVDLAQRPIEATYGYFADQRLAVIEVAAASGIQFLTSGLTPNNTNTYGTGLLIKDALQRGAKTIIVGLGGSGTVDGGTGILRALGYQFYDAQDTLLMMTGADLGRVARIETTQVCPALATTKFVNASDVTNPLTGQQGAAAIFGPQKGLAVADVPAYDIAMQHYMTVAAGQVSVQTGDGAAGGIGFALRHFLGAQVQSGFQLIAQLSQLTAKIGTVDLVISGEGQVDDQSFMGKVPIQISEQAQAAGKPCYLLVGNQKGANQAFADHGVTAVLPIVDHVSTLAEAMQAGPANLAKMADRLARLIVANQ</sequence>